<proteinExistence type="predicted"/>
<evidence type="ECO:0000313" key="2">
    <source>
        <dbReference type="EMBL" id="KAG7545252.1"/>
    </source>
</evidence>
<dbReference type="EMBL" id="JAEFBJ010000012">
    <property type="protein sequence ID" value="KAG7545252.1"/>
    <property type="molecule type" value="Genomic_DNA"/>
</dbReference>
<sequence>MLKMKIEDEGRLDGIFDVLNLPNEGESLVVADSELEVTRLLEALVTAENLSKKAEEENHKEEELQVAFREIERVKVNEASANDKVKKLKKLLS</sequence>
<comment type="caution">
    <text evidence="2">The sequence shown here is derived from an EMBL/GenBank/DDBJ whole genome shotgun (WGS) entry which is preliminary data.</text>
</comment>
<dbReference type="AlphaFoldDB" id="A0A8T1YGT0"/>
<keyword evidence="3" id="KW-1185">Reference proteome</keyword>
<feature type="coiled-coil region" evidence="1">
    <location>
        <begin position="37"/>
        <end position="91"/>
    </location>
</feature>
<protein>
    <submittedName>
        <fullName evidence="2">Uncharacterized protein</fullName>
    </submittedName>
</protein>
<keyword evidence="1" id="KW-0175">Coiled coil</keyword>
<name>A0A8T1YGT0_ARASU</name>
<accession>A0A8T1YGT0</accession>
<gene>
    <name evidence="2" type="ORF">ISN44_As12g007460</name>
</gene>
<dbReference type="Proteomes" id="UP000694251">
    <property type="component" value="Chromosome 12"/>
</dbReference>
<reference evidence="2 3" key="1">
    <citation type="submission" date="2020-12" db="EMBL/GenBank/DDBJ databases">
        <title>Concerted genomic and epigenomic changes stabilize Arabidopsis allopolyploids.</title>
        <authorList>
            <person name="Chen Z."/>
        </authorList>
    </citation>
    <scope>NUCLEOTIDE SEQUENCE [LARGE SCALE GENOMIC DNA]</scope>
    <source>
        <strain evidence="2">As9502</strain>
        <tissue evidence="2">Leaf</tissue>
    </source>
</reference>
<evidence type="ECO:0000256" key="1">
    <source>
        <dbReference type="SAM" id="Coils"/>
    </source>
</evidence>
<organism evidence="2 3">
    <name type="scientific">Arabidopsis suecica</name>
    <name type="common">Swedish thale-cress</name>
    <name type="synonym">Cardaminopsis suecica</name>
    <dbReference type="NCBI Taxonomy" id="45249"/>
    <lineage>
        <taxon>Eukaryota</taxon>
        <taxon>Viridiplantae</taxon>
        <taxon>Streptophyta</taxon>
        <taxon>Embryophyta</taxon>
        <taxon>Tracheophyta</taxon>
        <taxon>Spermatophyta</taxon>
        <taxon>Magnoliopsida</taxon>
        <taxon>eudicotyledons</taxon>
        <taxon>Gunneridae</taxon>
        <taxon>Pentapetalae</taxon>
        <taxon>rosids</taxon>
        <taxon>malvids</taxon>
        <taxon>Brassicales</taxon>
        <taxon>Brassicaceae</taxon>
        <taxon>Camelineae</taxon>
        <taxon>Arabidopsis</taxon>
    </lineage>
</organism>
<evidence type="ECO:0000313" key="3">
    <source>
        <dbReference type="Proteomes" id="UP000694251"/>
    </source>
</evidence>